<dbReference type="KEGG" id="acht:bsdcttw_26950"/>
<name>A0A7I8DQR2_9FIRM</name>
<dbReference type="InterPro" id="IPR014710">
    <property type="entry name" value="RmlC-like_jellyroll"/>
</dbReference>
<dbReference type="EMBL" id="AP023368">
    <property type="protein sequence ID" value="BCJ99654.1"/>
    <property type="molecule type" value="Genomic_DNA"/>
</dbReference>
<evidence type="ECO:0000259" key="2">
    <source>
        <dbReference type="Pfam" id="PF14667"/>
    </source>
</evidence>
<dbReference type="PANTHER" id="PTHR43245:SF55">
    <property type="entry name" value="NAD(P)-BINDING DOMAIN-CONTAINING PROTEIN"/>
    <property type="match status" value="1"/>
</dbReference>
<dbReference type="SUPFAM" id="SSF51182">
    <property type="entry name" value="RmlC-like cupins"/>
    <property type="match status" value="1"/>
</dbReference>
<dbReference type="CDD" id="cd07007">
    <property type="entry name" value="cupin_CapF-like_C"/>
    <property type="match status" value="1"/>
</dbReference>
<dbReference type="Gene3D" id="3.40.50.720">
    <property type="entry name" value="NAD(P)-binding Rossmann-like Domain"/>
    <property type="match status" value="1"/>
</dbReference>
<feature type="domain" description="NAD-dependent epimerase/dehydratase" evidence="1">
    <location>
        <begin position="3"/>
        <end position="188"/>
    </location>
</feature>
<keyword evidence="4" id="KW-1185">Reference proteome</keyword>
<dbReference type="AlphaFoldDB" id="A0A7I8DQR2"/>
<dbReference type="SUPFAM" id="SSF51735">
    <property type="entry name" value="NAD(P)-binding Rossmann-fold domains"/>
    <property type="match status" value="1"/>
</dbReference>
<evidence type="ECO:0000313" key="3">
    <source>
        <dbReference type="EMBL" id="BCJ99654.1"/>
    </source>
</evidence>
<evidence type="ECO:0000313" key="4">
    <source>
        <dbReference type="Proteomes" id="UP000515703"/>
    </source>
</evidence>
<dbReference type="InterPro" id="IPR011051">
    <property type="entry name" value="RmlC_Cupin_sf"/>
</dbReference>
<feature type="domain" description="Capsular polysaccharide assembling protein CapF C-terminal" evidence="2">
    <location>
        <begin position="260"/>
        <end position="370"/>
    </location>
</feature>
<dbReference type="PANTHER" id="PTHR43245">
    <property type="entry name" value="BIFUNCTIONAL POLYMYXIN RESISTANCE PROTEIN ARNA"/>
    <property type="match status" value="1"/>
</dbReference>
<dbReference type="InterPro" id="IPR036291">
    <property type="entry name" value="NAD(P)-bd_dom_sf"/>
</dbReference>
<accession>A0A7I8DQR2</accession>
<dbReference type="InterPro" id="IPR001509">
    <property type="entry name" value="Epimerase_deHydtase"/>
</dbReference>
<dbReference type="Pfam" id="PF01370">
    <property type="entry name" value="Epimerase"/>
    <property type="match status" value="1"/>
</dbReference>
<sequence>MKILVTGAGGFLGRNLLAQLTNQSGVQYIIYTYDKSNSLKDLKEYTKDCDFVYHFAAVHRPVKEEEFQKVNYEFFETLLKYLRDNGNHCPVLYTSSIQAVQDTEYAKSKRMAEEALKEHGKLNASKIIIYRLTNTFGKWAKPCAYSVVATFCYNIAREREIEINDPNTTMRFYYVDDVINSFLEHLTNEVAPDTDGYYRLSEEYCYSVTLKELADTIRGFKHDRENNYIPDLKNPFNKKLYSTYLSYLPTEELKLSLKSHEDDRGSFTELLKTEGCGQISLNITKPGIKKGEHFHNTKCEKFLVLSGTALIQIRRIGTKEIIEYKLSGENLCLVEIPPGYTHNLINTGESDLYTLIWANEVFDKTHTDTYPSSVSLLHAFAM</sequence>
<reference evidence="3 4" key="1">
    <citation type="submission" date="2020-08" db="EMBL/GenBank/DDBJ databases">
        <title>Draft genome sequencing of an Anaerocolumna strain isolated from anoxic soil subjected to BSD treatment.</title>
        <authorList>
            <person name="Uek A."/>
            <person name="Tonouchi A."/>
        </authorList>
    </citation>
    <scope>NUCLEOTIDE SEQUENCE [LARGE SCALE GENOMIC DNA]</scope>
    <source>
        <strain evidence="3 4">CTTW</strain>
    </source>
</reference>
<dbReference type="RefSeq" id="WP_185255401.1">
    <property type="nucleotide sequence ID" value="NZ_AP023368.1"/>
</dbReference>
<dbReference type="Proteomes" id="UP000515703">
    <property type="component" value="Chromosome"/>
</dbReference>
<dbReference type="InterPro" id="IPR029303">
    <property type="entry name" value="CapF_C"/>
</dbReference>
<dbReference type="Pfam" id="PF14667">
    <property type="entry name" value="Polysacc_synt_C"/>
    <property type="match status" value="1"/>
</dbReference>
<organism evidence="3 4">
    <name type="scientific">Anaerocolumna chitinilytica</name>
    <dbReference type="NCBI Taxonomy" id="1727145"/>
    <lineage>
        <taxon>Bacteria</taxon>
        <taxon>Bacillati</taxon>
        <taxon>Bacillota</taxon>
        <taxon>Clostridia</taxon>
        <taxon>Lachnospirales</taxon>
        <taxon>Lachnospiraceae</taxon>
        <taxon>Anaerocolumna</taxon>
    </lineage>
</organism>
<protein>
    <submittedName>
        <fullName evidence="3">Capsular polysaccharide biosynthesis protein Cap8F</fullName>
    </submittedName>
</protein>
<dbReference type="Gene3D" id="2.60.120.10">
    <property type="entry name" value="Jelly Rolls"/>
    <property type="match status" value="1"/>
</dbReference>
<evidence type="ECO:0000259" key="1">
    <source>
        <dbReference type="Pfam" id="PF01370"/>
    </source>
</evidence>
<proteinExistence type="predicted"/>
<reference evidence="3 4" key="2">
    <citation type="submission" date="2020-08" db="EMBL/GenBank/DDBJ databases">
        <authorList>
            <person name="Ueki A."/>
            <person name="Tonouchi A."/>
        </authorList>
    </citation>
    <scope>NUCLEOTIDE SEQUENCE [LARGE SCALE GENOMIC DNA]</scope>
    <source>
        <strain evidence="3 4">CTTW</strain>
    </source>
</reference>
<gene>
    <name evidence="3" type="ORF">bsdcttw_26950</name>
</gene>
<dbReference type="InterPro" id="IPR050177">
    <property type="entry name" value="Lipid_A_modif_metabolic_enz"/>
</dbReference>